<accession>A0ACC6V0V7</accession>
<reference evidence="1" key="1">
    <citation type="submission" date="2024-07" db="EMBL/GenBank/DDBJ databases">
        <title>Metagenome and Metagenome-Assembled Genomes of Archaea from a hot spring from the geothermal field of Los Azufres, Mexico.</title>
        <authorList>
            <person name="Marin-Paredes R."/>
            <person name="Martinez-Romero E."/>
            <person name="Servin-Garciduenas L.E."/>
        </authorList>
    </citation>
    <scope>NUCLEOTIDE SEQUENCE</scope>
</reference>
<protein>
    <submittedName>
        <fullName evidence="1">Uncharacterized protein</fullName>
    </submittedName>
</protein>
<evidence type="ECO:0000313" key="1">
    <source>
        <dbReference type="EMBL" id="MFB6490354.1"/>
    </source>
</evidence>
<gene>
    <name evidence="1" type="ORF">TU35_003750</name>
</gene>
<organism evidence="1 2">
    <name type="scientific">Thermoproteus sp. AZ2</name>
    <dbReference type="NCBI Taxonomy" id="1609232"/>
    <lineage>
        <taxon>Archaea</taxon>
        <taxon>Thermoproteota</taxon>
        <taxon>Thermoprotei</taxon>
        <taxon>Thermoproteales</taxon>
        <taxon>Thermoproteaceae</taxon>
        <taxon>Thermoproteus</taxon>
    </lineage>
</organism>
<sequence>MPLAEIPLRLAFAALDQCAGRLIFVYYKGDFLFSVETDYAIRGRYALLLLRLLPLWNTFKVKEMRIGDGCLVSLNRYDEIIDIILL</sequence>
<dbReference type="Proteomes" id="UP000033636">
    <property type="component" value="Unassembled WGS sequence"/>
</dbReference>
<proteinExistence type="predicted"/>
<evidence type="ECO:0000313" key="2">
    <source>
        <dbReference type="Proteomes" id="UP000033636"/>
    </source>
</evidence>
<comment type="caution">
    <text evidence="1">The sequence shown here is derived from an EMBL/GenBank/DDBJ whole genome shotgun (WGS) entry which is preliminary data.</text>
</comment>
<dbReference type="EMBL" id="JZWT02000007">
    <property type="protein sequence ID" value="MFB6490354.1"/>
    <property type="molecule type" value="Genomic_DNA"/>
</dbReference>
<name>A0ACC6V0V7_9CREN</name>